<protein>
    <recommendedName>
        <fullName evidence="3">Condensin complex subunit 1 C-terminal domain-containing protein</fullName>
    </recommendedName>
</protein>
<dbReference type="Gene3D" id="1.25.10.10">
    <property type="entry name" value="Leucine-rich Repeat Variant"/>
    <property type="match status" value="1"/>
</dbReference>
<dbReference type="AlphaFoldDB" id="A0A1B6EE64"/>
<organism evidence="2">
    <name type="scientific">Clastoptera arizonana</name>
    <name type="common">Arizona spittle bug</name>
    <dbReference type="NCBI Taxonomy" id="38151"/>
    <lineage>
        <taxon>Eukaryota</taxon>
        <taxon>Metazoa</taxon>
        <taxon>Ecdysozoa</taxon>
        <taxon>Arthropoda</taxon>
        <taxon>Hexapoda</taxon>
        <taxon>Insecta</taxon>
        <taxon>Pterygota</taxon>
        <taxon>Neoptera</taxon>
        <taxon>Paraneoptera</taxon>
        <taxon>Hemiptera</taxon>
        <taxon>Auchenorrhyncha</taxon>
        <taxon>Cercopoidea</taxon>
        <taxon>Clastopteridae</taxon>
        <taxon>Clastoptera</taxon>
    </lineage>
</organism>
<dbReference type="GO" id="GO:0008287">
    <property type="term" value="C:protein serine/threonine phosphatase complex"/>
    <property type="evidence" value="ECO:0007669"/>
    <property type="project" value="TreeGrafter"/>
</dbReference>
<feature type="repeat" description="HEAT" evidence="1">
    <location>
        <begin position="244"/>
        <end position="282"/>
    </location>
</feature>
<dbReference type="GO" id="GO:0019888">
    <property type="term" value="F:protein phosphatase regulator activity"/>
    <property type="evidence" value="ECO:0007669"/>
    <property type="project" value="TreeGrafter"/>
</dbReference>
<evidence type="ECO:0008006" key="3">
    <source>
        <dbReference type="Google" id="ProtNLM"/>
    </source>
</evidence>
<reference evidence="2" key="1">
    <citation type="submission" date="2015-12" db="EMBL/GenBank/DDBJ databases">
        <title>De novo transcriptome assembly of four potential Pierce s Disease insect vectors from Arizona vineyards.</title>
        <authorList>
            <person name="Tassone E.E."/>
        </authorList>
    </citation>
    <scope>NUCLEOTIDE SEQUENCE</scope>
</reference>
<dbReference type="EMBL" id="GEDC01001101">
    <property type="protein sequence ID" value="JAS36197.1"/>
    <property type="molecule type" value="Transcribed_RNA"/>
</dbReference>
<gene>
    <name evidence="2" type="ORF">g.16144</name>
</gene>
<dbReference type="InterPro" id="IPR016024">
    <property type="entry name" value="ARM-type_fold"/>
</dbReference>
<dbReference type="PROSITE" id="PS50077">
    <property type="entry name" value="HEAT_REPEAT"/>
    <property type="match status" value="2"/>
</dbReference>
<evidence type="ECO:0000256" key="1">
    <source>
        <dbReference type="PROSITE-ProRule" id="PRU00103"/>
    </source>
</evidence>
<accession>A0A1B6EE64</accession>
<dbReference type="InterPro" id="IPR039918">
    <property type="entry name" value="PPP4R4"/>
</dbReference>
<dbReference type="GO" id="GO:0005829">
    <property type="term" value="C:cytosol"/>
    <property type="evidence" value="ECO:0007669"/>
    <property type="project" value="TreeGrafter"/>
</dbReference>
<dbReference type="SUPFAM" id="SSF48371">
    <property type="entry name" value="ARM repeat"/>
    <property type="match status" value="1"/>
</dbReference>
<proteinExistence type="predicted"/>
<evidence type="ECO:0000313" key="2">
    <source>
        <dbReference type="EMBL" id="JAS36197.1"/>
    </source>
</evidence>
<dbReference type="InterPro" id="IPR021133">
    <property type="entry name" value="HEAT_type_2"/>
</dbReference>
<dbReference type="InterPro" id="IPR011989">
    <property type="entry name" value="ARM-like"/>
</dbReference>
<sequence length="764" mass="87938">MSNLNESNKKKFSKDAFALFNLDKLSKRDLKTADQIQQHTVDGYLESRSIDRAVHLLLNGDEMQILNIIENIPNLLKEDIMGCLQRVIPRLHQVLLYGCTEYHMSACSSVQSIAQQKIISPEQFTKAFLQNIITSIDSKDTVAGEAWLSTLVKIIDIVPSKILETQVLPIFIKKTENSRPVKVRLTSCKGLGRLATILPNQIAIKSVLPVIISLCQDASAEIRSSICRELPKTGKFLSSDNSNLIGCLIVLSKDEENSVREATIQTVSQILQFIPEPILKSTIIPLIKNMFEKSIHNEDPNITEVARTIGLYCFNLKDYLFDGDKVWFLSRYIYLSQLSINTRRKTDKFAFVESTEEEIIINRLERCRQQCAYNFPAMVVFASNLGQQLTLLETVLKKFSCDPFYLVRKSIASGIHELIKLQSKWLPLLKDVFIKFLQRENEMVIEGLIPNVREILSTLKGHCSGLFGSEKIDCWKEITQALLDCEQMLLKSLNWRLHCDFIYQLNNLPKQFPYEYINQYFVPFLSERIINTRSVPSRMASVKVFLIIMIDESQIRQREKLKNKILELCNSSDFYSRITFVRAMSILLELSVKIFKTFFFLDLINMTGDKVPNIRLETCKMIPKLKAISLDPFDRKSLAAVEYSIEKLKFEKDKDVLDQIKIMKVALDALENMKIEGLKKDLLDTGMVVSPERKVTLPKNTDRGKGPPAKLPQRLKLCLNGLFRRRMRKRRKYIIMVAVKHIREYTKKQNFATFCDKIVSKNLN</sequence>
<dbReference type="PANTHER" id="PTHR21467:SF0">
    <property type="entry name" value="SERINE_THREONINE-PROTEIN PHOSPHATASE 4 REGULATORY SUBUNIT 4"/>
    <property type="match status" value="1"/>
</dbReference>
<name>A0A1B6EE64_9HEMI</name>
<feature type="repeat" description="HEAT" evidence="1">
    <location>
        <begin position="207"/>
        <end position="243"/>
    </location>
</feature>
<dbReference type="PANTHER" id="PTHR21467">
    <property type="entry name" value="PROTEIN PHOSPHATASE 4 REGULATORY SUBUNIT 4 PPP4R4"/>
    <property type="match status" value="1"/>
</dbReference>